<dbReference type="SUPFAM" id="SSF47592">
    <property type="entry name" value="SWIB/MDM2 domain"/>
    <property type="match status" value="1"/>
</dbReference>
<evidence type="ECO:0000259" key="1">
    <source>
        <dbReference type="PROSITE" id="PS51925"/>
    </source>
</evidence>
<feature type="domain" description="DM2" evidence="1">
    <location>
        <begin position="23"/>
        <end position="64"/>
    </location>
</feature>
<dbReference type="PROSITE" id="PS51925">
    <property type="entry name" value="SWIB_MDM2"/>
    <property type="match status" value="1"/>
</dbReference>
<dbReference type="Gene3D" id="1.10.245.10">
    <property type="entry name" value="SWIB/MDM2 domain"/>
    <property type="match status" value="1"/>
</dbReference>
<name>A0A804I331_MUSAM</name>
<dbReference type="Pfam" id="PF02201">
    <property type="entry name" value="SWIB"/>
    <property type="match status" value="1"/>
</dbReference>
<dbReference type="PANTHER" id="PTHR13844">
    <property type="entry name" value="SWI/SNF-RELATED MATRIX-ASSOCIATED ACTIN-DEPENDENT REGULATOR OF CHROMATIN SUBFAMILY D"/>
    <property type="match status" value="1"/>
</dbReference>
<evidence type="ECO:0000313" key="2">
    <source>
        <dbReference type="EMBL" id="CAG1862122.1"/>
    </source>
</evidence>
<dbReference type="Proteomes" id="UP000012960">
    <property type="component" value="Unplaced"/>
</dbReference>
<protein>
    <submittedName>
        <fullName evidence="2">(wild Malaysian banana) hypothetical protein</fullName>
    </submittedName>
</protein>
<keyword evidence="4" id="KW-1185">Reference proteome</keyword>
<accession>A0A804I331</accession>
<dbReference type="EMBL" id="HG996467">
    <property type="protein sequence ID" value="CAG1862122.1"/>
    <property type="molecule type" value="Genomic_DNA"/>
</dbReference>
<dbReference type="EnsemblPlants" id="Ma02_t15240.1">
    <property type="protein sequence ID" value="Ma02_p15240.1"/>
    <property type="gene ID" value="Ma02_g15240"/>
</dbReference>
<gene>
    <name evidence="2" type="ORF">GSMUA_70160.1</name>
</gene>
<dbReference type="InterPro" id="IPR003121">
    <property type="entry name" value="SWIB_MDM2_domain"/>
</dbReference>
<proteinExistence type="predicted"/>
<dbReference type="CDD" id="cd10567">
    <property type="entry name" value="SWIB-MDM2_like"/>
    <property type="match status" value="1"/>
</dbReference>
<evidence type="ECO:0000313" key="3">
    <source>
        <dbReference type="EnsemblPlants" id="Ma02_p15240.1"/>
    </source>
</evidence>
<dbReference type="AlphaFoldDB" id="A0A804I331"/>
<reference evidence="3" key="2">
    <citation type="submission" date="2021-05" db="UniProtKB">
        <authorList>
            <consortium name="EnsemblPlants"/>
        </authorList>
    </citation>
    <scope>IDENTIFICATION</scope>
    <source>
        <strain evidence="3">subsp. malaccensis</strain>
    </source>
</reference>
<dbReference type="Gramene" id="Ma02_t15240.1">
    <property type="protein sequence ID" value="Ma02_p15240.1"/>
    <property type="gene ID" value="Ma02_g15240"/>
</dbReference>
<dbReference type="InParanoid" id="A0A804I331"/>
<sequence>MSFCVIDVRSNKLSDEVRKRGGGFTKLCSLSPLLQDFVGKSELARTEVVKWLWPYICEKKLQDP</sequence>
<organism evidence="3 4">
    <name type="scientific">Musa acuminata subsp. malaccensis</name>
    <name type="common">Wild banana</name>
    <name type="synonym">Musa malaccensis</name>
    <dbReference type="NCBI Taxonomy" id="214687"/>
    <lineage>
        <taxon>Eukaryota</taxon>
        <taxon>Viridiplantae</taxon>
        <taxon>Streptophyta</taxon>
        <taxon>Embryophyta</taxon>
        <taxon>Tracheophyta</taxon>
        <taxon>Spermatophyta</taxon>
        <taxon>Magnoliopsida</taxon>
        <taxon>Liliopsida</taxon>
        <taxon>Zingiberales</taxon>
        <taxon>Musaceae</taxon>
        <taxon>Musa</taxon>
    </lineage>
</organism>
<dbReference type="InterPro" id="IPR036885">
    <property type="entry name" value="SWIB_MDM2_dom_sf"/>
</dbReference>
<evidence type="ECO:0000313" key="4">
    <source>
        <dbReference type="Proteomes" id="UP000012960"/>
    </source>
</evidence>
<reference evidence="2" key="1">
    <citation type="submission" date="2021-03" db="EMBL/GenBank/DDBJ databases">
        <authorList>
            <consortium name="Genoscope - CEA"/>
            <person name="William W."/>
        </authorList>
    </citation>
    <scope>NUCLEOTIDE SEQUENCE</scope>
    <source>
        <strain evidence="2">Doubled-haploid Pahang</strain>
    </source>
</reference>